<reference evidence="1" key="2">
    <citation type="journal article" date="2015" name="Fish Shellfish Immunol.">
        <title>Early steps in the European eel (Anguilla anguilla)-Vibrio vulnificus interaction in the gills: Role of the RtxA13 toxin.</title>
        <authorList>
            <person name="Callol A."/>
            <person name="Pajuelo D."/>
            <person name="Ebbesson L."/>
            <person name="Teles M."/>
            <person name="MacKenzie S."/>
            <person name="Amaro C."/>
        </authorList>
    </citation>
    <scope>NUCLEOTIDE SEQUENCE</scope>
</reference>
<accession>A0A0E9V299</accession>
<reference evidence="1" key="1">
    <citation type="submission" date="2014-11" db="EMBL/GenBank/DDBJ databases">
        <authorList>
            <person name="Amaro Gonzalez C."/>
        </authorList>
    </citation>
    <scope>NUCLEOTIDE SEQUENCE</scope>
</reference>
<dbReference type="AlphaFoldDB" id="A0A0E9V299"/>
<name>A0A0E9V299_ANGAN</name>
<protein>
    <submittedName>
        <fullName evidence="1">Uncharacterized protein</fullName>
    </submittedName>
</protein>
<sequence>MSGYSYSARKSKTAGSNELASAVCARSLFLPLMEQAVSNNKHGGGSNYLRKIN</sequence>
<evidence type="ECO:0000313" key="1">
    <source>
        <dbReference type="EMBL" id="JAH72177.1"/>
    </source>
</evidence>
<organism evidence="1">
    <name type="scientific">Anguilla anguilla</name>
    <name type="common">European freshwater eel</name>
    <name type="synonym">Muraena anguilla</name>
    <dbReference type="NCBI Taxonomy" id="7936"/>
    <lineage>
        <taxon>Eukaryota</taxon>
        <taxon>Metazoa</taxon>
        <taxon>Chordata</taxon>
        <taxon>Craniata</taxon>
        <taxon>Vertebrata</taxon>
        <taxon>Euteleostomi</taxon>
        <taxon>Actinopterygii</taxon>
        <taxon>Neopterygii</taxon>
        <taxon>Teleostei</taxon>
        <taxon>Anguilliformes</taxon>
        <taxon>Anguillidae</taxon>
        <taxon>Anguilla</taxon>
    </lineage>
</organism>
<proteinExistence type="predicted"/>
<dbReference type="EMBL" id="GBXM01036400">
    <property type="protein sequence ID" value="JAH72177.1"/>
    <property type="molecule type" value="Transcribed_RNA"/>
</dbReference>